<comment type="caution">
    <text evidence="3">The sequence shown here is derived from an EMBL/GenBank/DDBJ whole genome shotgun (WGS) entry which is preliminary data.</text>
</comment>
<name>A0ABR4FW91_9EURO</name>
<feature type="transmembrane region" description="Helical" evidence="2">
    <location>
        <begin position="74"/>
        <end position="100"/>
    </location>
</feature>
<dbReference type="Pfam" id="PF12505">
    <property type="entry name" value="DUF3712"/>
    <property type="match status" value="1"/>
</dbReference>
<evidence type="ECO:0000313" key="4">
    <source>
        <dbReference type="Proteomes" id="UP001610563"/>
    </source>
</evidence>
<dbReference type="Proteomes" id="UP001610563">
    <property type="component" value="Unassembled WGS sequence"/>
</dbReference>
<dbReference type="PANTHER" id="PTHR35895">
    <property type="entry name" value="CHROMOSOME 16, WHOLE GENOME SHOTGUN SEQUENCE"/>
    <property type="match status" value="1"/>
</dbReference>
<evidence type="ECO:0000256" key="2">
    <source>
        <dbReference type="SAM" id="Phobius"/>
    </source>
</evidence>
<sequence>MAVGDAYKARLAEKRALGSNRGELDMGPSSTSKSKAPAGTGIGTVTEIEHVEAVAVGDGDEKPKKRQRLKRHLARFWCCYLLAGIIFLAIFLPVFFLVAIPAIAQRIVDDTDLPVYAAHITNPKPNHVTFTLDTGLTIPLGLSVRLDAFNLSLFNRDSDPEINYLNIPVPTYKVKGKTNISVTSENTPILDEDEFVKTLSKAVYSQRFTMSAIGKTTGHLGAIKAGITLDKDVEINGLDQLSGFSIDEAALLLPAREDGTNLRGRATLPNHSVVTFALGNVTLNLKSGDIILGTALLPDVTLLPGNNSVGFTGIANINSALANIGAILSSQTEALKNGEIELSASGNQTIFNGEHIRYFERVLNDLTITARVPIVKILLDTVGEFFGEDSGGVIEAVTDILNKIDFASLFDGVDFDSLIGSVGDIINNLNLGSLLEGVDLNGLLQSIDWGKVIDALGSILSQLDLGAFLQNLDIAGLLQSIDWGSLFESIAGMLGDIDWAELANTLDTILNSVDWSALYEQIQPVLDNLDLGEFLSNLDLDAILNSIGPLIQNLDLGAIFSSLDWGALIEGFGSLIQNVDLGDLFGGLIDSLGSLDLGSLFDFEIGGVNIGDVLGEMGQASNGTSLPDAFNNFMDALQNLGGDD</sequence>
<protein>
    <submittedName>
        <fullName evidence="3">Uncharacterized protein</fullName>
    </submittedName>
</protein>
<reference evidence="3 4" key="1">
    <citation type="submission" date="2024-07" db="EMBL/GenBank/DDBJ databases">
        <title>Section-level genome sequencing and comparative genomics of Aspergillus sections Usti and Cavernicolus.</title>
        <authorList>
            <consortium name="Lawrence Berkeley National Laboratory"/>
            <person name="Nybo J.L."/>
            <person name="Vesth T.C."/>
            <person name="Theobald S."/>
            <person name="Frisvad J.C."/>
            <person name="Larsen T.O."/>
            <person name="Kjaerboelling I."/>
            <person name="Rothschild-Mancinelli K."/>
            <person name="Lyhne E.K."/>
            <person name="Kogle M.E."/>
            <person name="Barry K."/>
            <person name="Clum A."/>
            <person name="Na H."/>
            <person name="Ledsgaard L."/>
            <person name="Lin J."/>
            <person name="Lipzen A."/>
            <person name="Kuo A."/>
            <person name="Riley R."/>
            <person name="Mondo S."/>
            <person name="Labutti K."/>
            <person name="Haridas S."/>
            <person name="Pangalinan J."/>
            <person name="Salamov A.A."/>
            <person name="Simmons B.A."/>
            <person name="Magnuson J.K."/>
            <person name="Chen J."/>
            <person name="Drula E."/>
            <person name="Henrissat B."/>
            <person name="Wiebenga A."/>
            <person name="Lubbers R.J."/>
            <person name="Gomes A.C."/>
            <person name="Makela M.R."/>
            <person name="Stajich J."/>
            <person name="Grigoriev I.V."/>
            <person name="Mortensen U.H."/>
            <person name="De Vries R.P."/>
            <person name="Baker S.E."/>
            <person name="Andersen M.R."/>
        </authorList>
    </citation>
    <scope>NUCLEOTIDE SEQUENCE [LARGE SCALE GENOMIC DNA]</scope>
    <source>
        <strain evidence="3 4">CBS 209.92</strain>
    </source>
</reference>
<dbReference type="InterPro" id="IPR022185">
    <property type="entry name" value="DUF3712"/>
</dbReference>
<keyword evidence="2" id="KW-0812">Transmembrane</keyword>
<dbReference type="EMBL" id="JBFTWV010000101">
    <property type="protein sequence ID" value="KAL2787228.1"/>
    <property type="molecule type" value="Genomic_DNA"/>
</dbReference>
<dbReference type="PANTHER" id="PTHR35895:SF2">
    <property type="match status" value="1"/>
</dbReference>
<proteinExistence type="predicted"/>
<evidence type="ECO:0000313" key="3">
    <source>
        <dbReference type="EMBL" id="KAL2787228.1"/>
    </source>
</evidence>
<accession>A0ABR4FW91</accession>
<organism evidence="3 4">
    <name type="scientific">Aspergillus keveii</name>
    <dbReference type="NCBI Taxonomy" id="714993"/>
    <lineage>
        <taxon>Eukaryota</taxon>
        <taxon>Fungi</taxon>
        <taxon>Dikarya</taxon>
        <taxon>Ascomycota</taxon>
        <taxon>Pezizomycotina</taxon>
        <taxon>Eurotiomycetes</taxon>
        <taxon>Eurotiomycetidae</taxon>
        <taxon>Eurotiales</taxon>
        <taxon>Aspergillaceae</taxon>
        <taxon>Aspergillus</taxon>
        <taxon>Aspergillus subgen. Nidulantes</taxon>
    </lineage>
</organism>
<evidence type="ECO:0000256" key="1">
    <source>
        <dbReference type="SAM" id="MobiDB-lite"/>
    </source>
</evidence>
<keyword evidence="4" id="KW-1185">Reference proteome</keyword>
<dbReference type="InterPro" id="IPR046368">
    <property type="entry name" value="Tag1"/>
</dbReference>
<keyword evidence="2" id="KW-0472">Membrane</keyword>
<gene>
    <name evidence="3" type="ORF">BJX66DRAFT_346309</name>
</gene>
<keyword evidence="2" id="KW-1133">Transmembrane helix</keyword>
<feature type="region of interest" description="Disordered" evidence="1">
    <location>
        <begin position="18"/>
        <end position="39"/>
    </location>
</feature>